<dbReference type="EMBL" id="BRXU01000035">
    <property type="protein sequence ID" value="GLC60527.1"/>
    <property type="molecule type" value="Genomic_DNA"/>
</dbReference>
<evidence type="ECO:0000313" key="6">
    <source>
        <dbReference type="EMBL" id="GLC60528.1"/>
    </source>
</evidence>
<name>A0A9W6BYN0_9CHLO</name>
<evidence type="ECO:0000313" key="8">
    <source>
        <dbReference type="EMBL" id="GLC60530.1"/>
    </source>
</evidence>
<dbReference type="AlphaFoldDB" id="A0A9W6BYN0"/>
<organism evidence="6 9">
    <name type="scientific">Pleodorina starrii</name>
    <dbReference type="NCBI Taxonomy" id="330485"/>
    <lineage>
        <taxon>Eukaryota</taxon>
        <taxon>Viridiplantae</taxon>
        <taxon>Chlorophyta</taxon>
        <taxon>core chlorophytes</taxon>
        <taxon>Chlorophyceae</taxon>
        <taxon>CS clade</taxon>
        <taxon>Chlamydomonadales</taxon>
        <taxon>Volvocaceae</taxon>
        <taxon>Pleodorina</taxon>
    </lineage>
</organism>
<dbReference type="EMBL" id="BRXU01000035">
    <property type="protein sequence ID" value="GLC60524.1"/>
    <property type="molecule type" value="Genomic_DNA"/>
</dbReference>
<evidence type="ECO:0000313" key="2">
    <source>
        <dbReference type="EMBL" id="GLC60524.1"/>
    </source>
</evidence>
<evidence type="ECO:0000313" key="3">
    <source>
        <dbReference type="EMBL" id="GLC60525.1"/>
    </source>
</evidence>
<sequence length="324" mass="36610">MTTHFASIKAAHNVSERSIWRSVKVADPKLGKHVLIEYRPPLKSEVKEERVRASELWMRRFTKQPAPPSPSTDDTPPPPVAIPRTPEDLNTAKLEIVIWVDAKKFYIKPKAHKVWGTRGSDSIVVQDSRARGAWVVHYYSAVNYKLGAVLIVLVSGTHGKGYKPAKTYAPKGRKCKARGPTAAEFKDFIKACLKVWNDEFCETLPPIFSWDNTRIHGNYRDEADGWGSLGIDTETHMQLPPYSPDMHSVIELSHARLMHEMQQFINNREGGPGDSLEPYTESLGELFQATITPEWAKATTHRLFIDVLPAILQANGDYPPKKYR</sequence>
<dbReference type="Gene3D" id="3.30.420.10">
    <property type="entry name" value="Ribonuclease H-like superfamily/Ribonuclease H"/>
    <property type="match status" value="1"/>
</dbReference>
<dbReference type="EMBL" id="BRXU01000035">
    <property type="protein sequence ID" value="GLC60529.1"/>
    <property type="molecule type" value="Genomic_DNA"/>
</dbReference>
<dbReference type="EMBL" id="BRXU01000035">
    <property type="protein sequence ID" value="GLC60526.1"/>
    <property type="molecule type" value="Genomic_DNA"/>
</dbReference>
<feature type="compositionally biased region" description="Pro residues" evidence="1">
    <location>
        <begin position="65"/>
        <end position="81"/>
    </location>
</feature>
<reference evidence="6 9" key="2">
    <citation type="journal article" date="2023" name="Commun. Biol.">
        <title>Reorganization of the ancestral sex-determining regions during the evolution of trioecy in Pleodorina starrii.</title>
        <authorList>
            <person name="Takahashi K."/>
            <person name="Suzuki S."/>
            <person name="Kawai-Toyooka H."/>
            <person name="Yamamoto K."/>
            <person name="Hamaji T."/>
            <person name="Ootsuki R."/>
            <person name="Yamaguchi H."/>
            <person name="Kawachi M."/>
            <person name="Higashiyama T."/>
            <person name="Nozaki H."/>
        </authorList>
    </citation>
    <scope>NUCLEOTIDE SEQUENCE [LARGE SCALE GENOMIC DNA]</scope>
    <source>
        <strain evidence="6 9">NIES-4479</strain>
    </source>
</reference>
<accession>A0A9W6BYN0</accession>
<evidence type="ECO:0000313" key="4">
    <source>
        <dbReference type="EMBL" id="GLC60526.1"/>
    </source>
</evidence>
<feature type="region of interest" description="Disordered" evidence="1">
    <location>
        <begin position="62"/>
        <end position="86"/>
    </location>
</feature>
<dbReference type="EMBL" id="BRXU01000035">
    <property type="protein sequence ID" value="GLC60528.1"/>
    <property type="molecule type" value="Genomic_DNA"/>
</dbReference>
<dbReference type="InterPro" id="IPR036397">
    <property type="entry name" value="RNaseH_sf"/>
</dbReference>
<reference evidence="6" key="1">
    <citation type="submission" date="2022-08" db="EMBL/GenBank/DDBJ databases">
        <authorList>
            <person name="Takahashi K."/>
            <person name="Suzuki S."/>
            <person name="Kawachi M."/>
            <person name="Higashiyama T."/>
            <person name="Nozaki H."/>
        </authorList>
    </citation>
    <scope>NUCLEOTIDE SEQUENCE</scope>
    <source>
        <strain evidence="6">NIES-4479</strain>
    </source>
</reference>
<dbReference type="GO" id="GO:0003676">
    <property type="term" value="F:nucleic acid binding"/>
    <property type="evidence" value="ECO:0007669"/>
    <property type="project" value="InterPro"/>
</dbReference>
<protein>
    <submittedName>
        <fullName evidence="6">Uncharacterized protein</fullName>
    </submittedName>
</protein>
<dbReference type="EMBL" id="BRXU01000035">
    <property type="protein sequence ID" value="GLC60530.1"/>
    <property type="molecule type" value="Genomic_DNA"/>
</dbReference>
<evidence type="ECO:0000313" key="5">
    <source>
        <dbReference type="EMBL" id="GLC60527.1"/>
    </source>
</evidence>
<gene>
    <name evidence="6" type="primary">PLESTB002466</name>
    <name evidence="2" type="synonym">PLESTB002462</name>
    <name evidence="3" type="synonym">PLESTB002463</name>
    <name evidence="4" type="synonym">PLESTB002464</name>
    <name evidence="5" type="synonym">PLESTB002465</name>
    <name evidence="7" type="synonym">PLESTB002467</name>
    <name evidence="8" type="synonym">PLESTB002468</name>
    <name evidence="2" type="ORF">PLESTB_001623100</name>
    <name evidence="3" type="ORF">PLESTB_001623200</name>
    <name evidence="4" type="ORF">PLESTB_001623300</name>
    <name evidence="5" type="ORF">PLESTB_001623400</name>
    <name evidence="6" type="ORF">PLESTB_001623500</name>
    <name evidence="7" type="ORF">PLESTB_001623600</name>
    <name evidence="8" type="ORF">PLESTB_001623700</name>
</gene>
<proteinExistence type="predicted"/>
<dbReference type="Proteomes" id="UP001165080">
    <property type="component" value="Unassembled WGS sequence"/>
</dbReference>
<evidence type="ECO:0000313" key="9">
    <source>
        <dbReference type="Proteomes" id="UP001165080"/>
    </source>
</evidence>
<dbReference type="EMBL" id="BRXU01000035">
    <property type="protein sequence ID" value="GLC60525.1"/>
    <property type="molecule type" value="Genomic_DNA"/>
</dbReference>
<evidence type="ECO:0000313" key="7">
    <source>
        <dbReference type="EMBL" id="GLC60529.1"/>
    </source>
</evidence>
<keyword evidence="9" id="KW-1185">Reference proteome</keyword>
<evidence type="ECO:0000256" key="1">
    <source>
        <dbReference type="SAM" id="MobiDB-lite"/>
    </source>
</evidence>
<comment type="caution">
    <text evidence="6">The sequence shown here is derived from an EMBL/GenBank/DDBJ whole genome shotgun (WGS) entry which is preliminary data.</text>
</comment>